<evidence type="ECO:0000259" key="4">
    <source>
        <dbReference type="PROSITE" id="PS50142"/>
    </source>
</evidence>
<organism evidence="5 6">
    <name type="scientific">Exidia glandulosa HHB12029</name>
    <dbReference type="NCBI Taxonomy" id="1314781"/>
    <lineage>
        <taxon>Eukaryota</taxon>
        <taxon>Fungi</taxon>
        <taxon>Dikarya</taxon>
        <taxon>Basidiomycota</taxon>
        <taxon>Agaricomycotina</taxon>
        <taxon>Agaricomycetes</taxon>
        <taxon>Auriculariales</taxon>
        <taxon>Exidiaceae</taxon>
        <taxon>Exidia</taxon>
    </lineage>
</organism>
<dbReference type="InterPro" id="IPR000999">
    <property type="entry name" value="RNase_III_dom"/>
</dbReference>
<dbReference type="Pfam" id="PF14622">
    <property type="entry name" value="Ribonucleas_3_3"/>
    <property type="match status" value="1"/>
</dbReference>
<dbReference type="SMART" id="SM00535">
    <property type="entry name" value="RIBOc"/>
    <property type="match status" value="1"/>
</dbReference>
<evidence type="ECO:0000313" key="5">
    <source>
        <dbReference type="EMBL" id="KZV79081.1"/>
    </source>
</evidence>
<protein>
    <submittedName>
        <fullName evidence="5">Uncharacterized protein</fullName>
    </submittedName>
</protein>
<dbReference type="GO" id="GO:0003723">
    <property type="term" value="F:RNA binding"/>
    <property type="evidence" value="ECO:0007669"/>
    <property type="project" value="UniProtKB-UniRule"/>
</dbReference>
<dbReference type="EMBL" id="KV426685">
    <property type="protein sequence ID" value="KZV79081.1"/>
    <property type="molecule type" value="Genomic_DNA"/>
</dbReference>
<dbReference type="GO" id="GO:0006396">
    <property type="term" value="P:RNA processing"/>
    <property type="evidence" value="ECO:0007669"/>
    <property type="project" value="InterPro"/>
</dbReference>
<dbReference type="PROSITE" id="PS50137">
    <property type="entry name" value="DS_RBD"/>
    <property type="match status" value="1"/>
</dbReference>
<dbReference type="Gene3D" id="1.10.1520.10">
    <property type="entry name" value="Ribonuclease III domain"/>
    <property type="match status" value="1"/>
</dbReference>
<dbReference type="Gene3D" id="3.30.160.20">
    <property type="match status" value="1"/>
</dbReference>
<dbReference type="InParanoid" id="A0A166NEU1"/>
<dbReference type="STRING" id="1314781.A0A166NEU1"/>
<keyword evidence="6" id="KW-1185">Reference proteome</keyword>
<evidence type="ECO:0000313" key="6">
    <source>
        <dbReference type="Proteomes" id="UP000077266"/>
    </source>
</evidence>
<evidence type="ECO:0000256" key="1">
    <source>
        <dbReference type="ARBA" id="ARBA00022884"/>
    </source>
</evidence>
<dbReference type="InterPro" id="IPR036389">
    <property type="entry name" value="RNase_III_sf"/>
</dbReference>
<reference evidence="5 6" key="1">
    <citation type="journal article" date="2016" name="Mol. Biol. Evol.">
        <title>Comparative Genomics of Early-Diverging Mushroom-Forming Fungi Provides Insights into the Origins of Lignocellulose Decay Capabilities.</title>
        <authorList>
            <person name="Nagy L.G."/>
            <person name="Riley R."/>
            <person name="Tritt A."/>
            <person name="Adam C."/>
            <person name="Daum C."/>
            <person name="Floudas D."/>
            <person name="Sun H."/>
            <person name="Yadav J.S."/>
            <person name="Pangilinan J."/>
            <person name="Larsson K.H."/>
            <person name="Matsuura K."/>
            <person name="Barry K."/>
            <person name="Labutti K."/>
            <person name="Kuo R."/>
            <person name="Ohm R.A."/>
            <person name="Bhattacharya S.S."/>
            <person name="Shirouzu T."/>
            <person name="Yoshinaga Y."/>
            <person name="Martin F.M."/>
            <person name="Grigoriev I.V."/>
            <person name="Hibbett D.S."/>
        </authorList>
    </citation>
    <scope>NUCLEOTIDE SEQUENCE [LARGE SCALE GENOMIC DNA]</scope>
    <source>
        <strain evidence="5 6">HHB12029</strain>
    </source>
</reference>
<dbReference type="GO" id="GO:0004525">
    <property type="term" value="F:ribonuclease III activity"/>
    <property type="evidence" value="ECO:0007669"/>
    <property type="project" value="InterPro"/>
</dbReference>
<keyword evidence="1 2" id="KW-0694">RNA-binding</keyword>
<dbReference type="Pfam" id="PF00035">
    <property type="entry name" value="dsrm"/>
    <property type="match status" value="1"/>
</dbReference>
<dbReference type="SUPFAM" id="SSF69065">
    <property type="entry name" value="RNase III domain-like"/>
    <property type="match status" value="1"/>
</dbReference>
<proteinExistence type="predicted"/>
<dbReference type="PROSITE" id="PS50142">
    <property type="entry name" value="RNASE_3_2"/>
    <property type="match status" value="1"/>
</dbReference>
<name>A0A166NEU1_EXIGL</name>
<dbReference type="OrthoDB" id="2392202at2759"/>
<accession>A0A166NEU1</accession>
<evidence type="ECO:0000256" key="2">
    <source>
        <dbReference type="PROSITE-ProRule" id="PRU00266"/>
    </source>
</evidence>
<dbReference type="SUPFAM" id="SSF54768">
    <property type="entry name" value="dsRNA-binding domain-like"/>
    <property type="match status" value="1"/>
</dbReference>
<dbReference type="InterPro" id="IPR014720">
    <property type="entry name" value="dsRBD_dom"/>
</dbReference>
<feature type="domain" description="RNase III" evidence="4">
    <location>
        <begin position="44"/>
        <end position="135"/>
    </location>
</feature>
<gene>
    <name evidence="5" type="ORF">EXIGLDRAFT_782831</name>
</gene>
<feature type="domain" description="DRBM" evidence="3">
    <location>
        <begin position="167"/>
        <end position="245"/>
    </location>
</feature>
<sequence length="250" mass="27907">MSSKCKRKRTDSPEFVARERVDPPLPDLPSDIILTVFTHTSLSHNNHRYQRLGDMALQYAMWRILWERGEQEPEKAINAEFITLASEENVAEWARQYGLRKRLRYAPNAASSVDKPAELANIFKAYAGAVDHELGPVALRNWIEKVITLPYSPEAALPPQSAQSAGNPMSLASERQGYHIGTVNEAGQRLRHSVKWVAEGTGPAHNLVWTVKCLIDGVERGIGEGTNKQAAKEEAARNTCYMMGWTPKAT</sequence>
<evidence type="ECO:0000259" key="3">
    <source>
        <dbReference type="PROSITE" id="PS50137"/>
    </source>
</evidence>
<dbReference type="AlphaFoldDB" id="A0A166NEU1"/>
<dbReference type="Proteomes" id="UP000077266">
    <property type="component" value="Unassembled WGS sequence"/>
</dbReference>